<protein>
    <submittedName>
        <fullName evidence="4">Uncharacterized protein</fullName>
    </submittedName>
</protein>
<dbReference type="EMBL" id="OY731406">
    <property type="protein sequence ID" value="CAJ1975824.1"/>
    <property type="molecule type" value="Genomic_DNA"/>
</dbReference>
<dbReference type="GO" id="GO:0005737">
    <property type="term" value="C:cytoplasm"/>
    <property type="evidence" value="ECO:0007669"/>
    <property type="project" value="TreeGrafter"/>
</dbReference>
<evidence type="ECO:0000313" key="5">
    <source>
        <dbReference type="Proteomes" id="UP001189624"/>
    </source>
</evidence>
<dbReference type="Gramene" id="rna-AYBTSS11_LOCUS27950">
    <property type="protein sequence ID" value="CAJ1975824.1"/>
    <property type="gene ID" value="gene-AYBTSS11_LOCUS27950"/>
</dbReference>
<dbReference type="InterPro" id="IPR051345">
    <property type="entry name" value="Importin_beta-like_NTR"/>
</dbReference>
<accession>A0AA86TJV5</accession>
<dbReference type="PANTHER" id="PTHR12363">
    <property type="entry name" value="TRANSPORTIN 3 AND IMPORTIN 13"/>
    <property type="match status" value="1"/>
</dbReference>
<comment type="subcellular location">
    <subcellularLocation>
        <location evidence="1">Nucleus</location>
    </subcellularLocation>
</comment>
<keyword evidence="2" id="KW-0813">Transport</keyword>
<gene>
    <name evidence="4" type="ORF">AYBTSS11_LOCUS27950</name>
</gene>
<dbReference type="GO" id="GO:0005634">
    <property type="term" value="C:nucleus"/>
    <property type="evidence" value="ECO:0007669"/>
    <property type="project" value="UniProtKB-SubCell"/>
</dbReference>
<dbReference type="GO" id="GO:0006606">
    <property type="term" value="P:protein import into nucleus"/>
    <property type="evidence" value="ECO:0007669"/>
    <property type="project" value="TreeGrafter"/>
</dbReference>
<evidence type="ECO:0000256" key="3">
    <source>
        <dbReference type="ARBA" id="ARBA00023242"/>
    </source>
</evidence>
<evidence type="ECO:0000256" key="1">
    <source>
        <dbReference type="ARBA" id="ARBA00004123"/>
    </source>
</evidence>
<name>A0AA86TJV5_9FABA</name>
<sequence length="145" mass="16044">MASSVLGADATLKVLYMKLLEAVSGHGNNEHREEAALFCIQAMSKYVSTVEAEVMPRIMALLPKLPHQPQLLQTTVFSQILRNLQPFPMKPMIFSCWPQAVTDAERSRFFLKALSDAASDGDADGVTLPVEEFSVFADVTEQLRT</sequence>
<dbReference type="PANTHER" id="PTHR12363:SF33">
    <property type="entry name" value="IMPORTIN-13"/>
    <property type="match status" value="1"/>
</dbReference>
<organism evidence="4 5">
    <name type="scientific">Sphenostylis stenocarpa</name>
    <dbReference type="NCBI Taxonomy" id="92480"/>
    <lineage>
        <taxon>Eukaryota</taxon>
        <taxon>Viridiplantae</taxon>
        <taxon>Streptophyta</taxon>
        <taxon>Embryophyta</taxon>
        <taxon>Tracheophyta</taxon>
        <taxon>Spermatophyta</taxon>
        <taxon>Magnoliopsida</taxon>
        <taxon>eudicotyledons</taxon>
        <taxon>Gunneridae</taxon>
        <taxon>Pentapetalae</taxon>
        <taxon>rosids</taxon>
        <taxon>fabids</taxon>
        <taxon>Fabales</taxon>
        <taxon>Fabaceae</taxon>
        <taxon>Papilionoideae</taxon>
        <taxon>50 kb inversion clade</taxon>
        <taxon>NPAAA clade</taxon>
        <taxon>indigoferoid/millettioid clade</taxon>
        <taxon>Phaseoleae</taxon>
        <taxon>Sphenostylis</taxon>
    </lineage>
</organism>
<dbReference type="Proteomes" id="UP001189624">
    <property type="component" value="Chromosome 9"/>
</dbReference>
<keyword evidence="5" id="KW-1185">Reference proteome</keyword>
<dbReference type="Gene3D" id="1.25.10.10">
    <property type="entry name" value="Leucine-rich Repeat Variant"/>
    <property type="match status" value="1"/>
</dbReference>
<dbReference type="AlphaFoldDB" id="A0AA86TJV5"/>
<evidence type="ECO:0000256" key="2">
    <source>
        <dbReference type="ARBA" id="ARBA00022448"/>
    </source>
</evidence>
<reference evidence="4" key="1">
    <citation type="submission" date="2023-10" db="EMBL/GenBank/DDBJ databases">
        <authorList>
            <person name="Domelevo Entfellner J.-B."/>
        </authorList>
    </citation>
    <scope>NUCLEOTIDE SEQUENCE</scope>
</reference>
<keyword evidence="3" id="KW-0539">Nucleus</keyword>
<dbReference type="InterPro" id="IPR011989">
    <property type="entry name" value="ARM-like"/>
</dbReference>
<evidence type="ECO:0000313" key="4">
    <source>
        <dbReference type="EMBL" id="CAJ1975824.1"/>
    </source>
</evidence>
<proteinExistence type="predicted"/>